<comment type="caution">
    <text evidence="2">The sequence shown here is derived from an EMBL/GenBank/DDBJ whole genome shotgun (WGS) entry which is preliminary data.</text>
</comment>
<evidence type="ECO:0000256" key="1">
    <source>
        <dbReference type="SAM" id="Phobius"/>
    </source>
</evidence>
<organism evidence="2 3">
    <name type="scientific">Pseudomonas palleroniana</name>
    <dbReference type="NCBI Taxonomy" id="191390"/>
    <lineage>
        <taxon>Bacteria</taxon>
        <taxon>Pseudomonadati</taxon>
        <taxon>Pseudomonadota</taxon>
        <taxon>Gammaproteobacteria</taxon>
        <taxon>Pseudomonadales</taxon>
        <taxon>Pseudomonadaceae</taxon>
        <taxon>Pseudomonas</taxon>
    </lineage>
</organism>
<gene>
    <name evidence="2" type="ORF">AWV77_06170</name>
</gene>
<dbReference type="Proteomes" id="UP000067111">
    <property type="component" value="Unassembled WGS sequence"/>
</dbReference>
<keyword evidence="1" id="KW-0812">Transmembrane</keyword>
<sequence length="75" mass="8366">MVLALLQGLKALARGLHGFFIGRFKPIVKHLLAIFWRQWNAKKPCVPYRVACRAVPLVGFLAIGAMMVSTSLLLF</sequence>
<reference evidence="3" key="1">
    <citation type="submission" date="2016-01" db="EMBL/GenBank/DDBJ databases">
        <authorList>
            <person name="Gamez R.M."/>
            <person name="Rodriguez F."/>
            <person name="Bernal J.F."/>
            <person name="Agarwala R."/>
            <person name="Landsman D."/>
            <person name="Marino-Ramirez L."/>
        </authorList>
    </citation>
    <scope>NUCLEOTIDE SEQUENCE [LARGE SCALE GENOMIC DNA]</scope>
    <source>
        <strain evidence="3">Ps006</strain>
    </source>
</reference>
<keyword evidence="1" id="KW-1133">Transmembrane helix</keyword>
<evidence type="ECO:0000313" key="3">
    <source>
        <dbReference type="Proteomes" id="UP000067111"/>
    </source>
</evidence>
<proteinExistence type="predicted"/>
<keyword evidence="1" id="KW-0472">Membrane</keyword>
<accession>A0A0X7K7L3</accession>
<dbReference type="AlphaFoldDB" id="A0A0X7K7L3"/>
<dbReference type="EMBL" id="LRMR01000006">
    <property type="protein sequence ID" value="KWU51614.1"/>
    <property type="molecule type" value="Genomic_DNA"/>
</dbReference>
<protein>
    <submittedName>
        <fullName evidence="2">Uncharacterized protein</fullName>
    </submittedName>
</protein>
<name>A0A0X7K7L3_9PSED</name>
<feature type="transmembrane region" description="Helical" evidence="1">
    <location>
        <begin position="54"/>
        <end position="74"/>
    </location>
</feature>
<evidence type="ECO:0000313" key="2">
    <source>
        <dbReference type="EMBL" id="KWU51614.1"/>
    </source>
</evidence>